<feature type="non-terminal residue" evidence="1">
    <location>
        <position position="1"/>
    </location>
</feature>
<dbReference type="Pfam" id="PF13620">
    <property type="entry name" value="CarboxypepD_reg"/>
    <property type="match status" value="1"/>
</dbReference>
<feature type="non-terminal residue" evidence="1">
    <location>
        <position position="177"/>
    </location>
</feature>
<accession>A0A1V1NQC1</accession>
<reference evidence="2" key="1">
    <citation type="submission" date="2012-11" db="EMBL/GenBank/DDBJ databases">
        <authorList>
            <person name="Lucero-Rivera Y.E."/>
            <person name="Tovar-Ramirez D."/>
        </authorList>
    </citation>
    <scope>NUCLEOTIDE SEQUENCE [LARGE SCALE GENOMIC DNA]</scope>
    <source>
        <strain evidence="2">Araruama</strain>
    </source>
</reference>
<dbReference type="Gene3D" id="2.60.40.1120">
    <property type="entry name" value="Carboxypeptidase-like, regulatory domain"/>
    <property type="match status" value="1"/>
</dbReference>
<evidence type="ECO:0000313" key="1">
    <source>
        <dbReference type="EMBL" id="ETR64782.1"/>
    </source>
</evidence>
<proteinExistence type="predicted"/>
<organism evidence="1 2">
    <name type="scientific">Candidatus Magnetoglobus multicellularis str. Araruama</name>
    <dbReference type="NCBI Taxonomy" id="890399"/>
    <lineage>
        <taxon>Bacteria</taxon>
        <taxon>Pseudomonadati</taxon>
        <taxon>Thermodesulfobacteriota</taxon>
        <taxon>Desulfobacteria</taxon>
        <taxon>Desulfobacterales</taxon>
        <taxon>Desulfobacteraceae</taxon>
        <taxon>Candidatus Magnetoglobus</taxon>
    </lineage>
</organism>
<protein>
    <recommendedName>
        <fullName evidence="3">Carboxypeptidase regulatory-like domain-containing protein</fullName>
    </recommendedName>
</protein>
<name>A0A1V1NQC1_9BACT</name>
<evidence type="ECO:0008006" key="3">
    <source>
        <dbReference type="Google" id="ProtNLM"/>
    </source>
</evidence>
<dbReference type="Proteomes" id="UP000189670">
    <property type="component" value="Unassembled WGS sequence"/>
</dbReference>
<comment type="caution">
    <text evidence="1">The sequence shown here is derived from an EMBL/GenBank/DDBJ whole genome shotgun (WGS) entry which is preliminary data.</text>
</comment>
<sequence length="177" mass="20017">GSTVYWKVQAIDKYGAITSSDVNHFQINNANNPSNGTLWGYVYDAATNKPIKRAYLFVSIGGDVVRRLTTASSGKYFRAFKPLNNYQIEVQYEGYESIIRSPVNIIDDERTRQDFYLTIDTSFMPSISDIPSQTIEEGEAFIPISLDNYVVDGNNDKHEIYWTFSGNEILDVSIDNA</sequence>
<evidence type="ECO:0000313" key="2">
    <source>
        <dbReference type="Proteomes" id="UP000189670"/>
    </source>
</evidence>
<dbReference type="InterPro" id="IPR008969">
    <property type="entry name" value="CarboxyPept-like_regulatory"/>
</dbReference>
<dbReference type="EMBL" id="ATBP01003650">
    <property type="protein sequence ID" value="ETR64782.1"/>
    <property type="molecule type" value="Genomic_DNA"/>
</dbReference>
<gene>
    <name evidence="1" type="ORF">OMM_15352</name>
</gene>
<dbReference type="SUPFAM" id="SSF49464">
    <property type="entry name" value="Carboxypeptidase regulatory domain-like"/>
    <property type="match status" value="1"/>
</dbReference>
<dbReference type="AlphaFoldDB" id="A0A1V1NQC1"/>